<dbReference type="PROSITE" id="PS00687">
    <property type="entry name" value="ALDEHYDE_DEHYDR_GLU"/>
    <property type="match status" value="1"/>
</dbReference>
<dbReference type="Proteomes" id="UP001519273">
    <property type="component" value="Unassembled WGS sequence"/>
</dbReference>
<accession>A0ABS4H5Z3</accession>
<organism evidence="7 8">
    <name type="scientific">Paenibacillus sediminis</name>
    <dbReference type="NCBI Taxonomy" id="664909"/>
    <lineage>
        <taxon>Bacteria</taxon>
        <taxon>Bacillati</taxon>
        <taxon>Bacillota</taxon>
        <taxon>Bacilli</taxon>
        <taxon>Bacillales</taxon>
        <taxon>Paenibacillaceae</taxon>
        <taxon>Paenibacillus</taxon>
    </lineage>
</organism>
<reference evidence="7 8" key="1">
    <citation type="submission" date="2021-03" db="EMBL/GenBank/DDBJ databases">
        <title>Genomic Encyclopedia of Type Strains, Phase IV (KMG-IV): sequencing the most valuable type-strain genomes for metagenomic binning, comparative biology and taxonomic classification.</title>
        <authorList>
            <person name="Goeker M."/>
        </authorList>
    </citation>
    <scope>NUCLEOTIDE SEQUENCE [LARGE SCALE GENOMIC DNA]</scope>
    <source>
        <strain evidence="7 8">DSM 23491</strain>
    </source>
</reference>
<dbReference type="InterPro" id="IPR012394">
    <property type="entry name" value="Aldehyde_DH_NAD(P)"/>
</dbReference>
<sequence>MSISKLVQEQKLYFHSGATRTIGFRLEQLAKLRDAIISREAEIMNSLRKDLNKSEMEAYSTEVGFVLSEIKHVMRHLRKWSKPQRAKTAIIHFGAKGKIIPEPYGVALIISPWNYPFQLAIAPLIGAIAAGNTAILKPSELTKAVSSLLSSLLSDIYPSNYVAVVEGGVEESQELLNQPVDKIFFTGSVNVGKIVMEAASKRLVPVTLELGGKSPCIVHKDASLELAAKRIVFGKYTNAGQTCIAPDYLLVHRSVKDELLALMKKVIHEFYGSEPVKSPNYAKIVSPKHYSRLISFLQEGHIVIGGQVDPSRSTIEPTVIDDITWNSAVMQEEIFGPILPVIEYEDISEVIQAVNARPKPLALYLFSNESAVQELIMESISFGGGCINDTLMHIASPYLPFGGVGESGMGSYHGESSFNTFSHMKSVLKQTNAFDFSFRYPSAKNGLSIIRKVLK</sequence>
<dbReference type="InterPro" id="IPR029510">
    <property type="entry name" value="Ald_DH_CS_GLU"/>
</dbReference>
<dbReference type="Pfam" id="PF00171">
    <property type="entry name" value="Aldedh"/>
    <property type="match status" value="1"/>
</dbReference>
<dbReference type="InterPro" id="IPR016162">
    <property type="entry name" value="Ald_DH_N"/>
</dbReference>
<evidence type="ECO:0000313" key="7">
    <source>
        <dbReference type="EMBL" id="MBP1937901.1"/>
    </source>
</evidence>
<dbReference type="SUPFAM" id="SSF53720">
    <property type="entry name" value="ALDH-like"/>
    <property type="match status" value="1"/>
</dbReference>
<dbReference type="PANTHER" id="PTHR43570:SF16">
    <property type="entry name" value="ALDEHYDE DEHYDROGENASE TYPE III, ISOFORM Q"/>
    <property type="match status" value="1"/>
</dbReference>
<dbReference type="GO" id="GO:0004029">
    <property type="term" value="F:aldehyde dehydrogenase (NAD+) activity"/>
    <property type="evidence" value="ECO:0007669"/>
    <property type="project" value="UniProtKB-EC"/>
</dbReference>
<dbReference type="RefSeq" id="WP_209851384.1">
    <property type="nucleotide sequence ID" value="NZ_CBCRVE010000009.1"/>
</dbReference>
<dbReference type="InterPro" id="IPR015590">
    <property type="entry name" value="Aldehyde_DH_dom"/>
</dbReference>
<name>A0ABS4H5Z3_9BACL</name>
<feature type="domain" description="Aldehyde dehydrogenase" evidence="6">
    <location>
        <begin position="11"/>
        <end position="427"/>
    </location>
</feature>
<evidence type="ECO:0000313" key="8">
    <source>
        <dbReference type="Proteomes" id="UP001519273"/>
    </source>
</evidence>
<keyword evidence="8" id="KW-1185">Reference proteome</keyword>
<evidence type="ECO:0000256" key="5">
    <source>
        <dbReference type="RuleBase" id="RU003345"/>
    </source>
</evidence>
<gene>
    <name evidence="7" type="ORF">J2Z20_002818</name>
</gene>
<keyword evidence="2 3" id="KW-0560">Oxidoreductase</keyword>
<dbReference type="Gene3D" id="3.40.605.10">
    <property type="entry name" value="Aldehyde Dehydrogenase, Chain A, domain 1"/>
    <property type="match status" value="1"/>
</dbReference>
<dbReference type="Gene3D" id="3.40.309.10">
    <property type="entry name" value="Aldehyde Dehydrogenase, Chain A, domain 2"/>
    <property type="match status" value="1"/>
</dbReference>
<dbReference type="InterPro" id="IPR016161">
    <property type="entry name" value="Ald_DH/histidinol_DH"/>
</dbReference>
<dbReference type="PIRSF" id="PIRSF036492">
    <property type="entry name" value="ALDH"/>
    <property type="match status" value="1"/>
</dbReference>
<evidence type="ECO:0000256" key="1">
    <source>
        <dbReference type="ARBA" id="ARBA00009986"/>
    </source>
</evidence>
<dbReference type="InterPro" id="IPR016160">
    <property type="entry name" value="Ald_DH_CS_CYS"/>
</dbReference>
<dbReference type="CDD" id="cd07136">
    <property type="entry name" value="ALDH_YwdH-P39616"/>
    <property type="match status" value="1"/>
</dbReference>
<dbReference type="PANTHER" id="PTHR43570">
    <property type="entry name" value="ALDEHYDE DEHYDROGENASE"/>
    <property type="match status" value="1"/>
</dbReference>
<evidence type="ECO:0000259" key="6">
    <source>
        <dbReference type="Pfam" id="PF00171"/>
    </source>
</evidence>
<dbReference type="InterPro" id="IPR016163">
    <property type="entry name" value="Ald_DH_C"/>
</dbReference>
<feature type="active site" evidence="4">
    <location>
        <position position="209"/>
    </location>
</feature>
<evidence type="ECO:0000256" key="4">
    <source>
        <dbReference type="PROSITE-ProRule" id="PRU10007"/>
    </source>
</evidence>
<dbReference type="PROSITE" id="PS00070">
    <property type="entry name" value="ALDEHYDE_DEHYDR_CYS"/>
    <property type="match status" value="1"/>
</dbReference>
<comment type="caution">
    <text evidence="7">The sequence shown here is derived from an EMBL/GenBank/DDBJ whole genome shotgun (WGS) entry which is preliminary data.</text>
</comment>
<dbReference type="EMBL" id="JAGGKP010000008">
    <property type="protein sequence ID" value="MBP1937901.1"/>
    <property type="molecule type" value="Genomic_DNA"/>
</dbReference>
<evidence type="ECO:0000256" key="2">
    <source>
        <dbReference type="ARBA" id="ARBA00023002"/>
    </source>
</evidence>
<comment type="similarity">
    <text evidence="1 3 5">Belongs to the aldehyde dehydrogenase family.</text>
</comment>
<protein>
    <recommendedName>
        <fullName evidence="3">Aldehyde dehydrogenase</fullName>
    </recommendedName>
</protein>
<proteinExistence type="inferred from homology"/>
<evidence type="ECO:0000256" key="3">
    <source>
        <dbReference type="PIRNR" id="PIRNR036492"/>
    </source>
</evidence>